<evidence type="ECO:0000256" key="1">
    <source>
        <dbReference type="SAM" id="SignalP"/>
    </source>
</evidence>
<dbReference type="Proteomes" id="UP000799767">
    <property type="component" value="Unassembled WGS sequence"/>
</dbReference>
<keyword evidence="1" id="KW-0732">Signal</keyword>
<proteinExistence type="predicted"/>
<feature type="signal peptide" evidence="1">
    <location>
        <begin position="1"/>
        <end position="22"/>
    </location>
</feature>
<dbReference type="RefSeq" id="XP_033590385.1">
    <property type="nucleotide sequence ID" value="XM_033736862.1"/>
</dbReference>
<sequence>MTRSPTAVKLWLAVSAACLAAASNSPFVMTFNSPGTVGYDQVDFVNALVIGNRRLGAAPYG</sequence>
<evidence type="ECO:0000313" key="3">
    <source>
        <dbReference type="Proteomes" id="UP000799767"/>
    </source>
</evidence>
<keyword evidence="3" id="KW-1185">Reference proteome</keyword>
<dbReference type="AlphaFoldDB" id="A0A6A6PV29"/>
<accession>A0A6A6PV29</accession>
<dbReference type="GeneID" id="54477864"/>
<gene>
    <name evidence="2" type="ORF">BDY17DRAFT_322715</name>
</gene>
<evidence type="ECO:0000313" key="2">
    <source>
        <dbReference type="EMBL" id="KAF2483815.1"/>
    </source>
</evidence>
<reference evidence="2" key="1">
    <citation type="journal article" date="2020" name="Stud. Mycol.">
        <title>101 Dothideomycetes genomes: a test case for predicting lifestyles and emergence of pathogens.</title>
        <authorList>
            <person name="Haridas S."/>
            <person name="Albert R."/>
            <person name="Binder M."/>
            <person name="Bloem J."/>
            <person name="Labutti K."/>
            <person name="Salamov A."/>
            <person name="Andreopoulos B."/>
            <person name="Baker S."/>
            <person name="Barry K."/>
            <person name="Bills G."/>
            <person name="Bluhm B."/>
            <person name="Cannon C."/>
            <person name="Castanera R."/>
            <person name="Culley D."/>
            <person name="Daum C."/>
            <person name="Ezra D."/>
            <person name="Gonzalez J."/>
            <person name="Henrissat B."/>
            <person name="Kuo A."/>
            <person name="Liang C."/>
            <person name="Lipzen A."/>
            <person name="Lutzoni F."/>
            <person name="Magnuson J."/>
            <person name="Mondo S."/>
            <person name="Nolan M."/>
            <person name="Ohm R."/>
            <person name="Pangilinan J."/>
            <person name="Park H.-J."/>
            <person name="Ramirez L."/>
            <person name="Alfaro M."/>
            <person name="Sun H."/>
            <person name="Tritt A."/>
            <person name="Yoshinaga Y."/>
            <person name="Zwiers L.-H."/>
            <person name="Turgeon B."/>
            <person name="Goodwin S."/>
            <person name="Spatafora J."/>
            <person name="Crous P."/>
            <person name="Grigoriev I."/>
        </authorList>
    </citation>
    <scope>NUCLEOTIDE SEQUENCE</scope>
    <source>
        <strain evidence="2">CBS 113389</strain>
    </source>
</reference>
<dbReference type="EMBL" id="MU001634">
    <property type="protein sequence ID" value="KAF2483815.1"/>
    <property type="molecule type" value="Genomic_DNA"/>
</dbReference>
<organism evidence="2 3">
    <name type="scientific">Neohortaea acidophila</name>
    <dbReference type="NCBI Taxonomy" id="245834"/>
    <lineage>
        <taxon>Eukaryota</taxon>
        <taxon>Fungi</taxon>
        <taxon>Dikarya</taxon>
        <taxon>Ascomycota</taxon>
        <taxon>Pezizomycotina</taxon>
        <taxon>Dothideomycetes</taxon>
        <taxon>Dothideomycetidae</taxon>
        <taxon>Mycosphaerellales</taxon>
        <taxon>Teratosphaeriaceae</taxon>
        <taxon>Neohortaea</taxon>
    </lineage>
</organism>
<protein>
    <submittedName>
        <fullName evidence="2">Uncharacterized protein</fullName>
    </submittedName>
</protein>
<name>A0A6A6PV29_9PEZI</name>
<feature type="chain" id="PRO_5025377441" evidence="1">
    <location>
        <begin position="23"/>
        <end position="61"/>
    </location>
</feature>